<gene>
    <name evidence="2" type="ORF">A2826_01135</name>
</gene>
<comment type="caution">
    <text evidence="2">The sequence shown here is derived from an EMBL/GenBank/DDBJ whole genome shotgun (WGS) entry which is preliminary data.</text>
</comment>
<reference evidence="2 3" key="1">
    <citation type="journal article" date="2016" name="Nat. Commun.">
        <title>Thousands of microbial genomes shed light on interconnected biogeochemical processes in an aquifer system.</title>
        <authorList>
            <person name="Anantharaman K."/>
            <person name="Brown C.T."/>
            <person name="Hug L.A."/>
            <person name="Sharon I."/>
            <person name="Castelle C.J."/>
            <person name="Probst A.J."/>
            <person name="Thomas B.C."/>
            <person name="Singh A."/>
            <person name="Wilkins M.J."/>
            <person name="Karaoz U."/>
            <person name="Brodie E.L."/>
            <person name="Williams K.H."/>
            <person name="Hubbard S.S."/>
            <person name="Banfield J.F."/>
        </authorList>
    </citation>
    <scope>NUCLEOTIDE SEQUENCE [LARGE SCALE GENOMIC DNA]</scope>
</reference>
<accession>A0A1F5NTM4</accession>
<keyword evidence="1" id="KW-0812">Transmembrane</keyword>
<feature type="transmembrane region" description="Helical" evidence="1">
    <location>
        <begin position="47"/>
        <end position="72"/>
    </location>
</feature>
<protein>
    <submittedName>
        <fullName evidence="2">Uncharacterized protein</fullName>
    </submittedName>
</protein>
<evidence type="ECO:0000256" key="1">
    <source>
        <dbReference type="SAM" id="Phobius"/>
    </source>
</evidence>
<name>A0A1F5NTM4_9BACT</name>
<evidence type="ECO:0000313" key="3">
    <source>
        <dbReference type="Proteomes" id="UP000177912"/>
    </source>
</evidence>
<keyword evidence="1" id="KW-0472">Membrane</keyword>
<dbReference type="EMBL" id="MFEI01000020">
    <property type="protein sequence ID" value="OGE80690.1"/>
    <property type="molecule type" value="Genomic_DNA"/>
</dbReference>
<proteinExistence type="predicted"/>
<evidence type="ECO:0000313" key="2">
    <source>
        <dbReference type="EMBL" id="OGE80690.1"/>
    </source>
</evidence>
<sequence>MTYALTLLGSTFIAFFAHHFVEKKLTRNWTRNLRVIIRGYQIHHSTWGVVALVMSIAFTSGLLMMAILGYAIGNIWQHKYTHNRINEPGFIFLSKFK</sequence>
<keyword evidence="1" id="KW-1133">Transmembrane helix</keyword>
<dbReference type="Proteomes" id="UP000177912">
    <property type="component" value="Unassembled WGS sequence"/>
</dbReference>
<organism evidence="2 3">
    <name type="scientific">Candidatus Doudnabacteria bacterium RIFCSPHIGHO2_01_FULL_43_23</name>
    <dbReference type="NCBI Taxonomy" id="1817822"/>
    <lineage>
        <taxon>Bacteria</taxon>
        <taxon>Candidatus Doudnaibacteriota</taxon>
    </lineage>
</organism>
<dbReference type="AlphaFoldDB" id="A0A1F5NTM4"/>